<dbReference type="Gene3D" id="1.10.150.900">
    <property type="match status" value="1"/>
</dbReference>
<keyword evidence="5" id="KW-0862">Zinc</keyword>
<accession>A0A8J6JKH6</accession>
<dbReference type="InterPro" id="IPR001261">
    <property type="entry name" value="ArgE/DapE_CS"/>
</dbReference>
<comment type="caution">
    <text evidence="6">The sequence shown here is derived from an EMBL/GenBank/DDBJ whole genome shotgun (WGS) entry which is preliminary data.</text>
</comment>
<dbReference type="Proteomes" id="UP000607645">
    <property type="component" value="Unassembled WGS sequence"/>
</dbReference>
<protein>
    <submittedName>
        <fullName evidence="6">M20/M25/M40 family metallo-hydrolase</fullName>
    </submittedName>
</protein>
<dbReference type="InterPro" id="IPR047177">
    <property type="entry name" value="Pept_M20A"/>
</dbReference>
<dbReference type="AlphaFoldDB" id="A0A8J6JKH6"/>
<organism evidence="6 7">
    <name type="scientific">Lawsonibacter faecis</name>
    <dbReference type="NCBI Taxonomy" id="2763052"/>
    <lineage>
        <taxon>Bacteria</taxon>
        <taxon>Bacillati</taxon>
        <taxon>Bacillota</taxon>
        <taxon>Clostridia</taxon>
        <taxon>Eubacteriales</taxon>
        <taxon>Oscillospiraceae</taxon>
        <taxon>Lawsonibacter</taxon>
    </lineage>
</organism>
<keyword evidence="3" id="KW-0479">Metal-binding</keyword>
<dbReference type="PROSITE" id="PS00758">
    <property type="entry name" value="ARGE_DAPE_CPG2_1"/>
    <property type="match status" value="1"/>
</dbReference>
<dbReference type="InterPro" id="IPR002933">
    <property type="entry name" value="Peptidase_M20"/>
</dbReference>
<dbReference type="EMBL" id="JACOPQ010000009">
    <property type="protein sequence ID" value="MBC5737693.1"/>
    <property type="molecule type" value="Genomic_DNA"/>
</dbReference>
<dbReference type="GO" id="GO:0006508">
    <property type="term" value="P:proteolysis"/>
    <property type="evidence" value="ECO:0007669"/>
    <property type="project" value="UniProtKB-KW"/>
</dbReference>
<gene>
    <name evidence="6" type="ORF">H8S62_11825</name>
</gene>
<proteinExistence type="inferred from homology"/>
<evidence type="ECO:0000313" key="7">
    <source>
        <dbReference type="Proteomes" id="UP000607645"/>
    </source>
</evidence>
<dbReference type="Pfam" id="PF01546">
    <property type="entry name" value="Peptidase_M20"/>
    <property type="match status" value="1"/>
</dbReference>
<evidence type="ECO:0000313" key="6">
    <source>
        <dbReference type="EMBL" id="MBC5737693.1"/>
    </source>
</evidence>
<dbReference type="GO" id="GO:0046872">
    <property type="term" value="F:metal ion binding"/>
    <property type="evidence" value="ECO:0007669"/>
    <property type="project" value="UniProtKB-KW"/>
</dbReference>
<name>A0A8J6JKH6_9FIRM</name>
<dbReference type="RefSeq" id="WP_186919503.1">
    <property type="nucleotide sequence ID" value="NZ_JACOPQ010000009.1"/>
</dbReference>
<reference evidence="6" key="1">
    <citation type="submission" date="2020-08" db="EMBL/GenBank/DDBJ databases">
        <title>Genome public.</title>
        <authorList>
            <person name="Liu C."/>
            <person name="Sun Q."/>
        </authorList>
    </citation>
    <scope>NUCLEOTIDE SEQUENCE</scope>
    <source>
        <strain evidence="6">NSJ-52</strain>
    </source>
</reference>
<evidence type="ECO:0000256" key="4">
    <source>
        <dbReference type="ARBA" id="ARBA00022801"/>
    </source>
</evidence>
<evidence type="ECO:0000256" key="1">
    <source>
        <dbReference type="ARBA" id="ARBA00006247"/>
    </source>
</evidence>
<dbReference type="Gene3D" id="3.40.630.10">
    <property type="entry name" value="Zn peptidases"/>
    <property type="match status" value="1"/>
</dbReference>
<dbReference type="PANTHER" id="PTHR45962:SF1">
    <property type="entry name" value="N-FATTY-ACYL-AMINO ACID SYNTHASE_HYDROLASE PM20D1"/>
    <property type="match status" value="1"/>
</dbReference>
<dbReference type="SUPFAM" id="SSF53187">
    <property type="entry name" value="Zn-dependent exopeptidases"/>
    <property type="match status" value="1"/>
</dbReference>
<evidence type="ECO:0000256" key="3">
    <source>
        <dbReference type="ARBA" id="ARBA00022723"/>
    </source>
</evidence>
<keyword evidence="7" id="KW-1185">Reference proteome</keyword>
<keyword evidence="4" id="KW-0378">Hydrolase</keyword>
<dbReference type="PANTHER" id="PTHR45962">
    <property type="entry name" value="N-FATTY-ACYL-AMINO ACID SYNTHASE/HYDROLASE PM20D1"/>
    <property type="match status" value="1"/>
</dbReference>
<dbReference type="GO" id="GO:0008233">
    <property type="term" value="F:peptidase activity"/>
    <property type="evidence" value="ECO:0007669"/>
    <property type="project" value="UniProtKB-KW"/>
</dbReference>
<sequence>MIAIWTVLALAALFLLTLVFNALRAGLRRPRPGSGQPPVPENIRDGYAHGLGRMIACATVSHRGEYDDTEFAKLRDTVRALFPRFHARAEYRVFGEDCWVYRIPGADGARAVMLMSHHDVAEAGDAGAWDHPPFSGEVADGAVWGRGAVDTKGPLYAELQAVEELLAEGWTPPCDFYLASSHNEEIAGDGIPLAVKYFQEKGVTFDFILDEGGAVIAPPMPGISQKCAMIAVHEKGRCSLGCRAEESASHGGLAGRSDTPVMRMAKFMIEMSARPPFRRRLYPEVRAMFTQLCPYMCFPLRLVFANLWCFSPLLLKLMPRLNPQAGAMVGTLCAFNSVEGSAKAQACSAEAFLRCVREEDLKADLAAFEAAAGRYGVTVERGGEYEYHAPADLSSPALAYVKECAAAVFPQCACAPFLLPAGTDARHFSALCRSVLRFAPIDLTPDQFASVHGRNENLDVKALADAVVFYKYLLAHLM</sequence>
<evidence type="ECO:0000256" key="2">
    <source>
        <dbReference type="ARBA" id="ARBA00022670"/>
    </source>
</evidence>
<keyword evidence="2" id="KW-0645">Protease</keyword>
<evidence type="ECO:0000256" key="5">
    <source>
        <dbReference type="ARBA" id="ARBA00022833"/>
    </source>
</evidence>
<comment type="similarity">
    <text evidence="1">Belongs to the peptidase M20A family.</text>
</comment>